<dbReference type="EMBL" id="FPBA01000027">
    <property type="protein sequence ID" value="SFU03251.1"/>
    <property type="molecule type" value="Genomic_DNA"/>
</dbReference>
<name>A0A1I7CV13_9ACTN</name>
<organism evidence="2 3">
    <name type="scientific">Geodermatophilus amargosae</name>
    <dbReference type="NCBI Taxonomy" id="1296565"/>
    <lineage>
        <taxon>Bacteria</taxon>
        <taxon>Bacillati</taxon>
        <taxon>Actinomycetota</taxon>
        <taxon>Actinomycetes</taxon>
        <taxon>Geodermatophilales</taxon>
        <taxon>Geodermatophilaceae</taxon>
        <taxon>Geodermatophilus</taxon>
    </lineage>
</organism>
<dbReference type="Gene3D" id="3.30.310.50">
    <property type="entry name" value="Alpha-D-phosphohexomutase, C-terminal domain"/>
    <property type="match status" value="1"/>
</dbReference>
<dbReference type="AlphaFoldDB" id="A0A1I7CV13"/>
<evidence type="ECO:0000256" key="1">
    <source>
        <dbReference type="SAM" id="MobiDB-lite"/>
    </source>
</evidence>
<gene>
    <name evidence="2" type="ORF">SAMN05660657_04913</name>
</gene>
<protein>
    <recommendedName>
        <fullName evidence="4">DUF2218 domain-containing protein</fullName>
    </recommendedName>
</protein>
<dbReference type="STRING" id="1296565.SAMN05660657_04913"/>
<sequence>MGRRPEARQREATDALPRQDVDALIDYRTKGRGAAVAHPTADHFVPTLLTLGAGTTPGQSVTTAFDGIWHGNSIRSIRRPDRSPRPPDSRQEAPMTTFSSRADVRTDAPARYAKQLVSHLSRKVPFTEDAEGAWTTLVGDARGRIIIGDDVLTLRAEAPDVEMLDRIEHALGSRLERFGARAGLTVTWHRDTH</sequence>
<evidence type="ECO:0000313" key="3">
    <source>
        <dbReference type="Proteomes" id="UP000199546"/>
    </source>
</evidence>
<dbReference type="InterPro" id="IPR014543">
    <property type="entry name" value="UCP028291"/>
</dbReference>
<evidence type="ECO:0000313" key="2">
    <source>
        <dbReference type="EMBL" id="SFU03251.1"/>
    </source>
</evidence>
<feature type="region of interest" description="Disordered" evidence="1">
    <location>
        <begin position="73"/>
        <end position="104"/>
    </location>
</feature>
<dbReference type="OrthoDB" id="9806511at2"/>
<reference evidence="3" key="1">
    <citation type="submission" date="2016-10" db="EMBL/GenBank/DDBJ databases">
        <authorList>
            <person name="Varghese N."/>
            <person name="Submissions S."/>
        </authorList>
    </citation>
    <scope>NUCLEOTIDE SEQUENCE [LARGE SCALE GENOMIC DNA]</scope>
    <source>
        <strain evidence="3">DSM 46136</strain>
    </source>
</reference>
<dbReference type="RefSeq" id="WP_093583745.1">
    <property type="nucleotide sequence ID" value="NZ_FPBA01000027.1"/>
</dbReference>
<dbReference type="SUPFAM" id="SSF53213">
    <property type="entry name" value="LigB-like"/>
    <property type="match status" value="1"/>
</dbReference>
<accession>A0A1I7CV13</accession>
<feature type="compositionally biased region" description="Basic and acidic residues" evidence="1">
    <location>
        <begin position="78"/>
        <end position="91"/>
    </location>
</feature>
<keyword evidence="3" id="KW-1185">Reference proteome</keyword>
<dbReference type="Pfam" id="PF09981">
    <property type="entry name" value="DUF2218"/>
    <property type="match status" value="1"/>
</dbReference>
<dbReference type="Proteomes" id="UP000199546">
    <property type="component" value="Unassembled WGS sequence"/>
</dbReference>
<proteinExistence type="predicted"/>
<evidence type="ECO:0008006" key="4">
    <source>
        <dbReference type="Google" id="ProtNLM"/>
    </source>
</evidence>